<evidence type="ECO:0000259" key="4">
    <source>
        <dbReference type="Pfam" id="PF00496"/>
    </source>
</evidence>
<reference evidence="5" key="2">
    <citation type="submission" date="2021-04" db="EMBL/GenBank/DDBJ databases">
        <authorList>
            <person name="Gilroy R."/>
        </authorList>
    </citation>
    <scope>NUCLEOTIDE SEQUENCE</scope>
    <source>
        <strain evidence="5">ChiGjej1B1-98</strain>
    </source>
</reference>
<dbReference type="Pfam" id="PF00496">
    <property type="entry name" value="SBP_bac_5"/>
    <property type="match status" value="1"/>
</dbReference>
<keyword evidence="2" id="KW-0813">Transport</keyword>
<dbReference type="GO" id="GO:0015833">
    <property type="term" value="P:peptide transport"/>
    <property type="evidence" value="ECO:0007669"/>
    <property type="project" value="TreeGrafter"/>
</dbReference>
<feature type="non-terminal residue" evidence="5">
    <location>
        <position position="1"/>
    </location>
</feature>
<comment type="caution">
    <text evidence="5">The sequence shown here is derived from an EMBL/GenBank/DDBJ whole genome shotgun (WGS) entry which is preliminary data.</text>
</comment>
<dbReference type="InterPro" id="IPR039424">
    <property type="entry name" value="SBP_5"/>
</dbReference>
<dbReference type="PANTHER" id="PTHR30290">
    <property type="entry name" value="PERIPLASMIC BINDING COMPONENT OF ABC TRANSPORTER"/>
    <property type="match status" value="1"/>
</dbReference>
<gene>
    <name evidence="5" type="ORF">H9830_14525</name>
</gene>
<accession>A0A9D1YY75</accession>
<evidence type="ECO:0000256" key="3">
    <source>
        <dbReference type="ARBA" id="ARBA00022729"/>
    </source>
</evidence>
<name>A0A9D1YY75_9MICO</name>
<comment type="similarity">
    <text evidence="1">Belongs to the bacterial solute-binding protein 5 family.</text>
</comment>
<dbReference type="InterPro" id="IPR000914">
    <property type="entry name" value="SBP_5_dom"/>
</dbReference>
<organism evidence="5 6">
    <name type="scientific">Candidatus Agrococcus pullicola</name>
    <dbReference type="NCBI Taxonomy" id="2838429"/>
    <lineage>
        <taxon>Bacteria</taxon>
        <taxon>Bacillati</taxon>
        <taxon>Actinomycetota</taxon>
        <taxon>Actinomycetes</taxon>
        <taxon>Micrococcales</taxon>
        <taxon>Microbacteriaceae</taxon>
        <taxon>Agrococcus</taxon>
    </lineage>
</organism>
<dbReference type="Gene3D" id="3.10.105.10">
    <property type="entry name" value="Dipeptide-binding Protein, Domain 3"/>
    <property type="match status" value="1"/>
</dbReference>
<proteinExistence type="inferred from homology"/>
<evidence type="ECO:0000313" key="6">
    <source>
        <dbReference type="Proteomes" id="UP000824005"/>
    </source>
</evidence>
<dbReference type="GO" id="GO:1904680">
    <property type="term" value="F:peptide transmembrane transporter activity"/>
    <property type="evidence" value="ECO:0007669"/>
    <property type="project" value="TreeGrafter"/>
</dbReference>
<dbReference type="EMBL" id="DXDC01000443">
    <property type="protein sequence ID" value="HIY67476.1"/>
    <property type="molecule type" value="Genomic_DNA"/>
</dbReference>
<evidence type="ECO:0000256" key="2">
    <source>
        <dbReference type="ARBA" id="ARBA00022448"/>
    </source>
</evidence>
<evidence type="ECO:0000256" key="1">
    <source>
        <dbReference type="ARBA" id="ARBA00005695"/>
    </source>
</evidence>
<dbReference type="PANTHER" id="PTHR30290:SF9">
    <property type="entry name" value="OLIGOPEPTIDE-BINDING PROTEIN APPA"/>
    <property type="match status" value="1"/>
</dbReference>
<dbReference type="Proteomes" id="UP000824005">
    <property type="component" value="Unassembled WGS sequence"/>
</dbReference>
<keyword evidence="3" id="KW-0732">Signal</keyword>
<feature type="domain" description="Solute-binding protein family 5" evidence="4">
    <location>
        <begin position="3"/>
        <end position="123"/>
    </location>
</feature>
<evidence type="ECO:0000313" key="5">
    <source>
        <dbReference type="EMBL" id="HIY67476.1"/>
    </source>
</evidence>
<sequence length="213" mass="22415">AGHGEPLVSLVASTGAACTAMDSSAAIPQFDTAAAQQALDEAGWELGGDGIRVKDGQKLSVILLYPVNESASVVSAIELMQSQLQAIGIEGVPTPASSYTDVIFSGGDWDLVWAPINTSLPSDWLGILSGEFPPDGGNWTYNTNQEYFDLANEANTMVGEEGCDSWEAAQNSLFSNLEILPIASSTETIYAAGIDFGVSRGVLMPMTFEIAEQ</sequence>
<reference evidence="5" key="1">
    <citation type="journal article" date="2021" name="PeerJ">
        <title>Extensive microbial diversity within the chicken gut microbiome revealed by metagenomics and culture.</title>
        <authorList>
            <person name="Gilroy R."/>
            <person name="Ravi A."/>
            <person name="Getino M."/>
            <person name="Pursley I."/>
            <person name="Horton D.L."/>
            <person name="Alikhan N.F."/>
            <person name="Baker D."/>
            <person name="Gharbi K."/>
            <person name="Hall N."/>
            <person name="Watson M."/>
            <person name="Adriaenssens E.M."/>
            <person name="Foster-Nyarko E."/>
            <person name="Jarju S."/>
            <person name="Secka A."/>
            <person name="Antonio M."/>
            <person name="Oren A."/>
            <person name="Chaudhuri R.R."/>
            <person name="La Ragione R."/>
            <person name="Hildebrand F."/>
            <person name="Pallen M.J."/>
        </authorList>
    </citation>
    <scope>NUCLEOTIDE SEQUENCE</scope>
    <source>
        <strain evidence="5">ChiGjej1B1-98</strain>
    </source>
</reference>
<protein>
    <recommendedName>
        <fullName evidence="4">Solute-binding protein family 5 domain-containing protein</fullName>
    </recommendedName>
</protein>
<dbReference type="AlphaFoldDB" id="A0A9D1YY75"/>
<dbReference type="SUPFAM" id="SSF53850">
    <property type="entry name" value="Periplasmic binding protein-like II"/>
    <property type="match status" value="1"/>
</dbReference>